<keyword evidence="9" id="KW-0443">Lipid metabolism</keyword>
<dbReference type="InterPro" id="IPR003140">
    <property type="entry name" value="PLipase/COase/thioEstase"/>
</dbReference>
<reference evidence="14" key="1">
    <citation type="journal article" date="2021" name="New Phytol.">
        <title>Evolutionary innovations through gain and loss of genes in the ectomycorrhizal Boletales.</title>
        <authorList>
            <person name="Wu G."/>
            <person name="Miyauchi S."/>
            <person name="Morin E."/>
            <person name="Kuo A."/>
            <person name="Drula E."/>
            <person name="Varga T."/>
            <person name="Kohler A."/>
            <person name="Feng B."/>
            <person name="Cao Y."/>
            <person name="Lipzen A."/>
            <person name="Daum C."/>
            <person name="Hundley H."/>
            <person name="Pangilinan J."/>
            <person name="Johnson J."/>
            <person name="Barry K."/>
            <person name="LaButti K."/>
            <person name="Ng V."/>
            <person name="Ahrendt S."/>
            <person name="Min B."/>
            <person name="Choi I.G."/>
            <person name="Park H."/>
            <person name="Plett J.M."/>
            <person name="Magnuson J."/>
            <person name="Spatafora J.W."/>
            <person name="Nagy L.G."/>
            <person name="Henrissat B."/>
            <person name="Grigoriev I.V."/>
            <person name="Yang Z.L."/>
            <person name="Xu J."/>
            <person name="Martin F.M."/>
        </authorList>
    </citation>
    <scope>NUCLEOTIDE SEQUENCE</scope>
    <source>
        <strain evidence="14">KKN 215</strain>
    </source>
</reference>
<dbReference type="Proteomes" id="UP000813824">
    <property type="component" value="Unassembled WGS sequence"/>
</dbReference>
<accession>A0A8K0XMI9</accession>
<dbReference type="GO" id="GO:0008474">
    <property type="term" value="F:palmitoyl-(protein) hydrolase activity"/>
    <property type="evidence" value="ECO:0007669"/>
    <property type="project" value="UniProtKB-EC"/>
</dbReference>
<dbReference type="GO" id="GO:0052689">
    <property type="term" value="F:carboxylic ester hydrolase activity"/>
    <property type="evidence" value="ECO:0007669"/>
    <property type="project" value="UniProtKB-KW"/>
</dbReference>
<dbReference type="AlphaFoldDB" id="A0A8K0XMI9"/>
<evidence type="ECO:0000256" key="11">
    <source>
        <dbReference type="ARBA" id="ARBA00031195"/>
    </source>
</evidence>
<keyword evidence="8" id="KW-0276">Fatty acid metabolism</keyword>
<evidence type="ECO:0000313" key="15">
    <source>
        <dbReference type="Proteomes" id="UP000813824"/>
    </source>
</evidence>
<comment type="function">
    <text evidence="10">Hydrolyzes fatty acids from S-acylated cysteine residues in proteins with a strong preference for palmitoylated G-alpha proteins over other acyl substrates. Mediates the deacylation of G-alpha proteins such as GPA1 in vivo, but has weak or no activity toward palmitoylated Ras proteins. Has weak lysophospholipase activity in vitro; however such activity may not exist in vivo.</text>
</comment>
<evidence type="ECO:0000313" key="14">
    <source>
        <dbReference type="EMBL" id="KAH8092463.1"/>
    </source>
</evidence>
<evidence type="ECO:0000259" key="13">
    <source>
        <dbReference type="Pfam" id="PF02230"/>
    </source>
</evidence>
<evidence type="ECO:0000256" key="3">
    <source>
        <dbReference type="ARBA" id="ARBA00012423"/>
    </source>
</evidence>
<evidence type="ECO:0000256" key="1">
    <source>
        <dbReference type="ARBA" id="ARBA00004496"/>
    </source>
</evidence>
<evidence type="ECO:0000256" key="8">
    <source>
        <dbReference type="ARBA" id="ARBA00022832"/>
    </source>
</evidence>
<dbReference type="PANTHER" id="PTHR10655">
    <property type="entry name" value="LYSOPHOSPHOLIPASE-RELATED"/>
    <property type="match status" value="1"/>
</dbReference>
<comment type="caution">
    <text evidence="14">The sequence shown here is derived from an EMBL/GenBank/DDBJ whole genome shotgun (WGS) entry which is preliminary data.</text>
</comment>
<comment type="catalytic activity">
    <reaction evidence="12">
        <text>S-hexadecanoyl-L-cysteinyl-[protein] + H2O = L-cysteinyl-[protein] + hexadecanoate + H(+)</text>
        <dbReference type="Rhea" id="RHEA:19233"/>
        <dbReference type="Rhea" id="RHEA-COMP:10131"/>
        <dbReference type="Rhea" id="RHEA-COMP:11032"/>
        <dbReference type="ChEBI" id="CHEBI:7896"/>
        <dbReference type="ChEBI" id="CHEBI:15377"/>
        <dbReference type="ChEBI" id="CHEBI:15378"/>
        <dbReference type="ChEBI" id="CHEBI:29950"/>
        <dbReference type="ChEBI" id="CHEBI:74151"/>
        <dbReference type="EC" id="3.1.2.22"/>
    </reaction>
</comment>
<dbReference type="SUPFAM" id="SSF53474">
    <property type="entry name" value="alpha/beta-Hydrolases"/>
    <property type="match status" value="1"/>
</dbReference>
<feature type="domain" description="Phospholipase/carboxylesterase/thioesterase" evidence="13">
    <location>
        <begin position="3"/>
        <end position="228"/>
    </location>
</feature>
<dbReference type="EC" id="3.1.2.22" evidence="3"/>
<proteinExistence type="inferred from homology"/>
<dbReference type="EMBL" id="JAEVFJ010000032">
    <property type="protein sequence ID" value="KAH8092463.1"/>
    <property type="molecule type" value="Genomic_DNA"/>
</dbReference>
<comment type="similarity">
    <text evidence="2">Belongs to the AB hydrolase superfamily. AB hydrolase 2 family.</text>
</comment>
<keyword evidence="7" id="KW-0378">Hydrolase</keyword>
<evidence type="ECO:0000256" key="2">
    <source>
        <dbReference type="ARBA" id="ARBA00006499"/>
    </source>
</evidence>
<evidence type="ECO:0000256" key="9">
    <source>
        <dbReference type="ARBA" id="ARBA00023098"/>
    </source>
</evidence>
<name>A0A8K0XMI9_9AGAR</name>
<dbReference type="GO" id="GO:0006631">
    <property type="term" value="P:fatty acid metabolic process"/>
    <property type="evidence" value="ECO:0007669"/>
    <property type="project" value="UniProtKB-KW"/>
</dbReference>
<evidence type="ECO:0000256" key="10">
    <source>
        <dbReference type="ARBA" id="ARBA00029392"/>
    </source>
</evidence>
<evidence type="ECO:0000256" key="4">
    <source>
        <dbReference type="ARBA" id="ARBA00014923"/>
    </source>
</evidence>
<gene>
    <name evidence="14" type="ORF">BXZ70DRAFT_951007</name>
</gene>
<keyword evidence="6" id="KW-0963">Cytoplasm</keyword>
<dbReference type="Pfam" id="PF02230">
    <property type="entry name" value="Abhydrolase_2"/>
    <property type="match status" value="1"/>
</dbReference>
<dbReference type="GO" id="GO:0005737">
    <property type="term" value="C:cytoplasm"/>
    <property type="evidence" value="ECO:0007669"/>
    <property type="project" value="UniProtKB-SubCell"/>
</dbReference>
<organism evidence="14 15">
    <name type="scientific">Cristinia sonorae</name>
    <dbReference type="NCBI Taxonomy" id="1940300"/>
    <lineage>
        <taxon>Eukaryota</taxon>
        <taxon>Fungi</taxon>
        <taxon>Dikarya</taxon>
        <taxon>Basidiomycota</taxon>
        <taxon>Agaricomycotina</taxon>
        <taxon>Agaricomycetes</taxon>
        <taxon>Agaricomycetidae</taxon>
        <taxon>Agaricales</taxon>
        <taxon>Pleurotineae</taxon>
        <taxon>Stephanosporaceae</taxon>
        <taxon>Cristinia</taxon>
    </lineage>
</organism>
<dbReference type="OrthoDB" id="2418081at2759"/>
<keyword evidence="15" id="KW-1185">Reference proteome</keyword>
<evidence type="ECO:0000256" key="5">
    <source>
        <dbReference type="ARBA" id="ARBA00022487"/>
    </source>
</evidence>
<comment type="subcellular location">
    <subcellularLocation>
        <location evidence="1">Cytoplasm</location>
    </subcellularLocation>
</comment>
<dbReference type="InterPro" id="IPR029058">
    <property type="entry name" value="AB_hydrolase_fold"/>
</dbReference>
<dbReference type="PANTHER" id="PTHR10655:SF17">
    <property type="entry name" value="LYSOPHOSPHOLIPASE-LIKE PROTEIN 1"/>
    <property type="match status" value="1"/>
</dbReference>
<sequence length="234" mass="25618">MVILNALRKHTATVIFVHGLGDSGLGWKPVASMLSQNPSLQHIKWVLPDAPSIPVTLNYGMTMPAWFDIVDLGFAGTEDEKGMLKTVHSLNQLITAEVDAGIPADRIVLGGFSQGAAMTLLTGLTTERKLAGLTVLSGWLPLKDKFKAMVNDHFKKLPIFWGHGTRDQVVRYVYAEQSVEFLKSIGVKDAVSEPSAKPVGLSFHSYAGLEHSTSPKELDDLQRWIEQVIPDVSE</sequence>
<protein>
    <recommendedName>
        <fullName evidence="4">Acyl-protein thioesterase 1</fullName>
        <ecNumber evidence="3">3.1.2.22</ecNumber>
    </recommendedName>
    <alternativeName>
        <fullName evidence="11">Palmitoyl-protein hydrolase</fullName>
    </alternativeName>
</protein>
<dbReference type="InterPro" id="IPR050565">
    <property type="entry name" value="LYPA1-2/EST-like"/>
</dbReference>
<evidence type="ECO:0000256" key="12">
    <source>
        <dbReference type="ARBA" id="ARBA00047337"/>
    </source>
</evidence>
<keyword evidence="5" id="KW-0719">Serine esterase</keyword>
<evidence type="ECO:0000256" key="6">
    <source>
        <dbReference type="ARBA" id="ARBA00022490"/>
    </source>
</evidence>
<evidence type="ECO:0000256" key="7">
    <source>
        <dbReference type="ARBA" id="ARBA00022801"/>
    </source>
</evidence>
<dbReference type="FunFam" id="3.40.50.1820:FF:000010">
    <property type="entry name" value="Acyl-protein thioesterase 2"/>
    <property type="match status" value="1"/>
</dbReference>
<dbReference type="Gene3D" id="3.40.50.1820">
    <property type="entry name" value="alpha/beta hydrolase"/>
    <property type="match status" value="1"/>
</dbReference>